<keyword evidence="8" id="KW-1185">Reference proteome</keyword>
<keyword evidence="3 6" id="KW-0812">Transmembrane</keyword>
<feature type="transmembrane region" description="Helical" evidence="6">
    <location>
        <begin position="169"/>
        <end position="189"/>
    </location>
</feature>
<evidence type="ECO:0000256" key="3">
    <source>
        <dbReference type="ARBA" id="ARBA00022692"/>
    </source>
</evidence>
<evidence type="ECO:0000256" key="4">
    <source>
        <dbReference type="ARBA" id="ARBA00022989"/>
    </source>
</evidence>
<dbReference type="AlphaFoldDB" id="A0A062VI62"/>
<comment type="subcellular location">
    <subcellularLocation>
        <location evidence="1">Cell membrane</location>
        <topology evidence="1">Multi-pass membrane protein</topology>
    </subcellularLocation>
</comment>
<dbReference type="InterPro" id="IPR003841">
    <property type="entry name" value="Na/Pi_transpt"/>
</dbReference>
<comment type="caution">
    <text evidence="7">The sequence shown here is derived from an EMBL/GenBank/DDBJ whole genome shotgun (WGS) entry which is preliminary data.</text>
</comment>
<evidence type="ECO:0000256" key="2">
    <source>
        <dbReference type="ARBA" id="ARBA00022475"/>
    </source>
</evidence>
<reference evidence="7 8" key="1">
    <citation type="journal article" date="2014" name="Antonie Van Leeuwenhoek">
        <title>Hyphomonas beringensis sp. nov. and Hyphomonas chukchiensis sp. nov., isolated from surface seawater of the Bering Sea and Chukchi Sea.</title>
        <authorList>
            <person name="Li C."/>
            <person name="Lai Q."/>
            <person name="Li G."/>
            <person name="Dong C."/>
            <person name="Wang J."/>
            <person name="Liao Y."/>
            <person name="Shao Z."/>
        </authorList>
    </citation>
    <scope>NUCLEOTIDE SEQUENCE [LARGE SCALE GENOMIC DNA]</scope>
    <source>
        <strain evidence="7 8">PS728</strain>
    </source>
</reference>
<dbReference type="PANTHER" id="PTHR10010">
    <property type="entry name" value="SOLUTE CARRIER FAMILY 34 SODIUM PHOSPHATE , MEMBER 2-RELATED"/>
    <property type="match status" value="1"/>
</dbReference>
<dbReference type="GO" id="GO:0044341">
    <property type="term" value="P:sodium-dependent phosphate transport"/>
    <property type="evidence" value="ECO:0007669"/>
    <property type="project" value="InterPro"/>
</dbReference>
<organism evidence="7 8">
    <name type="scientific">Hyphomonas polymorpha PS728</name>
    <dbReference type="NCBI Taxonomy" id="1280954"/>
    <lineage>
        <taxon>Bacteria</taxon>
        <taxon>Pseudomonadati</taxon>
        <taxon>Pseudomonadota</taxon>
        <taxon>Alphaproteobacteria</taxon>
        <taxon>Hyphomonadales</taxon>
        <taxon>Hyphomonadaceae</taxon>
        <taxon>Hyphomonas</taxon>
    </lineage>
</organism>
<gene>
    <name evidence="7" type="ORF">HPO_06693</name>
</gene>
<feature type="transmembrane region" description="Helical" evidence="6">
    <location>
        <begin position="218"/>
        <end position="237"/>
    </location>
</feature>
<name>A0A062VI62_9PROT</name>
<feature type="transmembrane region" description="Helical" evidence="6">
    <location>
        <begin position="139"/>
        <end position="157"/>
    </location>
</feature>
<dbReference type="NCBIfam" id="NF037997">
    <property type="entry name" value="Na_Pi_symport"/>
    <property type="match status" value="1"/>
</dbReference>
<dbReference type="EMBL" id="ARYM01000006">
    <property type="protein sequence ID" value="KCZ99236.1"/>
    <property type="molecule type" value="Genomic_DNA"/>
</dbReference>
<dbReference type="GO" id="GO:0005886">
    <property type="term" value="C:plasma membrane"/>
    <property type="evidence" value="ECO:0007669"/>
    <property type="project" value="UniProtKB-SubCell"/>
</dbReference>
<dbReference type="PANTHER" id="PTHR10010:SF46">
    <property type="entry name" value="SODIUM-DEPENDENT PHOSPHATE TRANSPORT PROTEIN 2B"/>
    <property type="match status" value="1"/>
</dbReference>
<evidence type="ECO:0000313" key="8">
    <source>
        <dbReference type="Proteomes" id="UP000027100"/>
    </source>
</evidence>
<sequence>MMLALELLGGIGLFLLGMSMLTEGLKLAAGDGLRAILRNWTRTPARGLISGALLTGLVQSSSAVTVATIGFVNAGLLTLRHAVWVIFGGNIGTTMTAWLVALVGLKLDIGAFALPIIGFGVLAQMLGTKRPRVSGTGQALAGFGLFFLGISILKGAFETLLPWFETLDLSQAGFFAPFAFLVFGMVLAALAQSSSAAIAIILTATAGGGLPLELAAAGIIGANIGTTSTAIFASAGATPAAKRVALSHIVFNIYSGVAAFLLLYPLVAASHWLADLLLVDSKDEPLTLAIFNTLLNVLGVVLIWPFAGRLVDWLQHRYVAPEESIGRPAHLDPTLAAVPALALRGLVLEIQRMMTLAFASTEARLSPATKKPFNGNGDAGILALGQSIRDFIADLSRQPLPSDVVTALPDLIRSIHHVEETVAEGAAISEGAQPPEALTSGPAWDRLRAGVLATLETTAGDPDAFKTEFDTEMDEVDEAYEGIKKNLLASAAAGRISVDAMEAALLRARRMRRVAEAALKAERRLCPWAPVASGRVETAPPEET</sequence>
<accession>A0A062VI62</accession>
<dbReference type="eggNOG" id="COG1283">
    <property type="taxonomic scope" value="Bacteria"/>
</dbReference>
<dbReference type="RefSeq" id="WP_051612381.1">
    <property type="nucleotide sequence ID" value="NZ_ARYM01000006.1"/>
</dbReference>
<evidence type="ECO:0000313" key="7">
    <source>
        <dbReference type="EMBL" id="KCZ99236.1"/>
    </source>
</evidence>
<feature type="transmembrane region" description="Helical" evidence="6">
    <location>
        <begin position="48"/>
        <end position="71"/>
    </location>
</feature>
<feature type="transmembrane region" description="Helical" evidence="6">
    <location>
        <begin position="83"/>
        <end position="103"/>
    </location>
</feature>
<keyword evidence="2" id="KW-1003">Cell membrane</keyword>
<dbReference type="Pfam" id="PF02690">
    <property type="entry name" value="Na_Pi_cotrans"/>
    <property type="match status" value="2"/>
</dbReference>
<evidence type="ECO:0000256" key="5">
    <source>
        <dbReference type="ARBA" id="ARBA00023136"/>
    </source>
</evidence>
<evidence type="ECO:0000256" key="1">
    <source>
        <dbReference type="ARBA" id="ARBA00004651"/>
    </source>
</evidence>
<feature type="transmembrane region" description="Helical" evidence="6">
    <location>
        <begin position="249"/>
        <end position="274"/>
    </location>
</feature>
<protein>
    <submittedName>
        <fullName evidence="7">Na/Pi cotransporter family protein</fullName>
    </submittedName>
</protein>
<feature type="transmembrane region" description="Helical" evidence="6">
    <location>
        <begin position="109"/>
        <end position="127"/>
    </location>
</feature>
<dbReference type="Proteomes" id="UP000027100">
    <property type="component" value="Unassembled WGS sequence"/>
</dbReference>
<keyword evidence="4 6" id="KW-1133">Transmembrane helix</keyword>
<keyword evidence="5 6" id="KW-0472">Membrane</keyword>
<dbReference type="PATRIC" id="fig|1280954.3.peg.1357"/>
<dbReference type="OrthoDB" id="9763003at2"/>
<evidence type="ECO:0000256" key="6">
    <source>
        <dbReference type="SAM" id="Phobius"/>
    </source>
</evidence>
<dbReference type="STRING" id="1280954.HPO_06693"/>
<proteinExistence type="predicted"/>
<dbReference type="GO" id="GO:0005436">
    <property type="term" value="F:sodium:phosphate symporter activity"/>
    <property type="evidence" value="ECO:0007669"/>
    <property type="project" value="InterPro"/>
</dbReference>
<feature type="transmembrane region" description="Helical" evidence="6">
    <location>
        <begin position="286"/>
        <end position="307"/>
    </location>
</feature>